<accession>A0AAF0QQB0</accession>
<evidence type="ECO:0000313" key="1">
    <source>
        <dbReference type="EMBL" id="WMV24806.1"/>
    </source>
</evidence>
<gene>
    <name evidence="1" type="ORF">MTR67_018191</name>
</gene>
<sequence>MKVSLMRKFRLRFWTYKLRG</sequence>
<proteinExistence type="predicted"/>
<dbReference type="AlphaFoldDB" id="A0AAF0QQB0"/>
<dbReference type="Proteomes" id="UP001234989">
    <property type="component" value="Chromosome 4"/>
</dbReference>
<protein>
    <submittedName>
        <fullName evidence="1">Uncharacterized protein</fullName>
    </submittedName>
</protein>
<evidence type="ECO:0000313" key="2">
    <source>
        <dbReference type="Proteomes" id="UP001234989"/>
    </source>
</evidence>
<keyword evidence="2" id="KW-1185">Reference proteome</keyword>
<reference evidence="1" key="1">
    <citation type="submission" date="2023-08" db="EMBL/GenBank/DDBJ databases">
        <title>A de novo genome assembly of Solanum verrucosum Schlechtendal, a Mexican diploid species geographically isolated from the other diploid A-genome species in potato relatives.</title>
        <authorList>
            <person name="Hosaka K."/>
        </authorList>
    </citation>
    <scope>NUCLEOTIDE SEQUENCE</scope>
    <source>
        <tissue evidence="1">Young leaves</tissue>
    </source>
</reference>
<organism evidence="1 2">
    <name type="scientific">Solanum verrucosum</name>
    <dbReference type="NCBI Taxonomy" id="315347"/>
    <lineage>
        <taxon>Eukaryota</taxon>
        <taxon>Viridiplantae</taxon>
        <taxon>Streptophyta</taxon>
        <taxon>Embryophyta</taxon>
        <taxon>Tracheophyta</taxon>
        <taxon>Spermatophyta</taxon>
        <taxon>Magnoliopsida</taxon>
        <taxon>eudicotyledons</taxon>
        <taxon>Gunneridae</taxon>
        <taxon>Pentapetalae</taxon>
        <taxon>asterids</taxon>
        <taxon>lamiids</taxon>
        <taxon>Solanales</taxon>
        <taxon>Solanaceae</taxon>
        <taxon>Solanoideae</taxon>
        <taxon>Solaneae</taxon>
        <taxon>Solanum</taxon>
    </lineage>
</organism>
<dbReference type="EMBL" id="CP133615">
    <property type="protein sequence ID" value="WMV24806.1"/>
    <property type="molecule type" value="Genomic_DNA"/>
</dbReference>
<name>A0AAF0QQB0_SOLVR</name>